<accession>A0ABX5PTC1</accession>
<protein>
    <recommendedName>
        <fullName evidence="3">DUF2116 family Zn-ribbon domain-containing protein</fullName>
    </recommendedName>
</protein>
<dbReference type="Proteomes" id="UP000247584">
    <property type="component" value="Unassembled WGS sequence"/>
</dbReference>
<evidence type="ECO:0000313" key="1">
    <source>
        <dbReference type="EMBL" id="PYE61145.1"/>
    </source>
</evidence>
<evidence type="ECO:0008006" key="3">
    <source>
        <dbReference type="Google" id="ProtNLM"/>
    </source>
</evidence>
<evidence type="ECO:0000313" key="2">
    <source>
        <dbReference type="Proteomes" id="UP000247584"/>
    </source>
</evidence>
<dbReference type="EMBL" id="QJSY01000001">
    <property type="protein sequence ID" value="PYE61145.1"/>
    <property type="molecule type" value="Genomic_DNA"/>
</dbReference>
<comment type="caution">
    <text evidence="1">The sequence shown here is derived from an EMBL/GenBank/DDBJ whole genome shotgun (WGS) entry which is preliminary data.</text>
</comment>
<sequence length="69" mass="7678">MSNEADEAQRVSELFDSLAIAQARKPAQTAASTGRCLYCSAPVAAEARFCDVDCRDDFEWINRRKHGRA</sequence>
<organism evidence="1 2">
    <name type="scientific">Shewanella chilikensis</name>
    <dbReference type="NCBI Taxonomy" id="558541"/>
    <lineage>
        <taxon>Bacteria</taxon>
        <taxon>Pseudomonadati</taxon>
        <taxon>Pseudomonadota</taxon>
        <taxon>Gammaproteobacteria</taxon>
        <taxon>Alteromonadales</taxon>
        <taxon>Shewanellaceae</taxon>
        <taxon>Shewanella</taxon>
    </lineage>
</organism>
<name>A0ABX5PTC1_9GAMM</name>
<proteinExistence type="predicted"/>
<reference evidence="1 2" key="1">
    <citation type="submission" date="2018-06" db="EMBL/GenBank/DDBJ databases">
        <title>Genomic Encyclopedia of Type Strains, Phase III (KMG-III): the genomes of soil and plant-associated and newly described type strains.</title>
        <authorList>
            <person name="Whitman W."/>
        </authorList>
    </citation>
    <scope>NUCLEOTIDE SEQUENCE [LARGE SCALE GENOMIC DNA]</scope>
    <source>
        <strain evidence="1 2">JC5</strain>
    </source>
</reference>
<gene>
    <name evidence="1" type="ORF">C8J23_101187</name>
</gene>
<keyword evidence="2" id="KW-1185">Reference proteome</keyword>